<dbReference type="Pfam" id="PF05275">
    <property type="entry name" value="CopB"/>
    <property type="match status" value="1"/>
</dbReference>
<sequence length="368" mass="39432">MTTLAMTLAIAAAAPAAAQMHDMGGMTMPNMTMPAKQAPVKRARRTPAPAGAAPRKPAPSTIPAKVTPARGAASPQAATTMPHMAMPAAADPCPPEHAAMGHCTTAAMASDPVPEPVGTDQDAGDAPPPAPPTTLAAARFYDPAVMAMANRKMRDEHGGMPMNQILFNLAEVQVRSGRDGYRWDGAAWFGGDIHRLVVKSEGEGAFADRIERAEVQAVYSRALDPYWNLQAGIRQDLEADARRSYATIGVEGLAPYWFDVEGALFLSDKGDVLARVEAWYDQRLTQRAILQPRVELNLAAQDMPGSRIGAGLSTAEIGLRLRYEFKRELAPYIGMSWERNYGATARYARADGDDGGGLAFVAGLRAWF</sequence>
<evidence type="ECO:0000313" key="3">
    <source>
        <dbReference type="EMBL" id="GAA0678165.1"/>
    </source>
</evidence>
<feature type="compositionally biased region" description="Low complexity" evidence="1">
    <location>
        <begin position="46"/>
        <end position="59"/>
    </location>
</feature>
<evidence type="ECO:0000313" key="4">
    <source>
        <dbReference type="Proteomes" id="UP001500238"/>
    </source>
</evidence>
<feature type="signal peptide" evidence="2">
    <location>
        <begin position="1"/>
        <end position="18"/>
    </location>
</feature>
<keyword evidence="2" id="KW-0732">Signal</keyword>
<name>A0ABP3TBG9_9SPHN</name>
<comment type="caution">
    <text evidence="3">The sequence shown here is derived from an EMBL/GenBank/DDBJ whole genome shotgun (WGS) entry which is preliminary data.</text>
</comment>
<evidence type="ECO:0000256" key="1">
    <source>
        <dbReference type="SAM" id="MobiDB-lite"/>
    </source>
</evidence>
<dbReference type="RefSeq" id="WP_163957198.1">
    <property type="nucleotide sequence ID" value="NZ_BAAAES010000024.1"/>
</dbReference>
<gene>
    <name evidence="3" type="ORF">GCM10009102_33280</name>
</gene>
<dbReference type="InterPro" id="IPR007939">
    <property type="entry name" value="Cu-R_B_prcur"/>
</dbReference>
<proteinExistence type="predicted"/>
<feature type="region of interest" description="Disordered" evidence="1">
    <location>
        <begin position="41"/>
        <end position="69"/>
    </location>
</feature>
<feature type="region of interest" description="Disordered" evidence="1">
    <location>
        <begin position="109"/>
        <end position="131"/>
    </location>
</feature>
<feature type="chain" id="PRO_5047089053" evidence="2">
    <location>
        <begin position="19"/>
        <end position="368"/>
    </location>
</feature>
<accession>A0ABP3TBG9</accession>
<organism evidence="3 4">
    <name type="scientific">Sphingomonas insulae</name>
    <dbReference type="NCBI Taxonomy" id="424800"/>
    <lineage>
        <taxon>Bacteria</taxon>
        <taxon>Pseudomonadati</taxon>
        <taxon>Pseudomonadota</taxon>
        <taxon>Alphaproteobacteria</taxon>
        <taxon>Sphingomonadales</taxon>
        <taxon>Sphingomonadaceae</taxon>
        <taxon>Sphingomonas</taxon>
    </lineage>
</organism>
<protein>
    <submittedName>
        <fullName evidence="3">Copper resistance protein B</fullName>
    </submittedName>
</protein>
<reference evidence="4" key="1">
    <citation type="journal article" date="2019" name="Int. J. Syst. Evol. Microbiol.">
        <title>The Global Catalogue of Microorganisms (GCM) 10K type strain sequencing project: providing services to taxonomists for standard genome sequencing and annotation.</title>
        <authorList>
            <consortium name="The Broad Institute Genomics Platform"/>
            <consortium name="The Broad Institute Genome Sequencing Center for Infectious Disease"/>
            <person name="Wu L."/>
            <person name="Ma J."/>
        </authorList>
    </citation>
    <scope>NUCLEOTIDE SEQUENCE [LARGE SCALE GENOMIC DNA]</scope>
    <source>
        <strain evidence="4">JCM 14603</strain>
    </source>
</reference>
<dbReference type="EMBL" id="BAAAES010000024">
    <property type="protein sequence ID" value="GAA0678165.1"/>
    <property type="molecule type" value="Genomic_DNA"/>
</dbReference>
<dbReference type="Proteomes" id="UP001500238">
    <property type="component" value="Unassembled WGS sequence"/>
</dbReference>
<evidence type="ECO:0000256" key="2">
    <source>
        <dbReference type="SAM" id="SignalP"/>
    </source>
</evidence>
<keyword evidence="4" id="KW-1185">Reference proteome</keyword>